<proteinExistence type="predicted"/>
<keyword evidence="2" id="KW-1185">Reference proteome</keyword>
<sequence>MADTIQAHLLPLTTSSFRKLPHTFQFFTYIHPLSRQGTTVRKLGVKQGMGVGGGLNQISPQKRIEKRGAVKTEPYCGWSCINWNRSLTPKIVKGMDRRTRGPRGLFN</sequence>
<dbReference type="Proteomes" id="UP001054837">
    <property type="component" value="Unassembled WGS sequence"/>
</dbReference>
<comment type="caution">
    <text evidence="1">The sequence shown here is derived from an EMBL/GenBank/DDBJ whole genome shotgun (WGS) entry which is preliminary data.</text>
</comment>
<name>A0AAV4X8Q7_9ARAC</name>
<evidence type="ECO:0000313" key="2">
    <source>
        <dbReference type="Proteomes" id="UP001054837"/>
    </source>
</evidence>
<dbReference type="EMBL" id="BPLQ01015732">
    <property type="protein sequence ID" value="GIY91301.1"/>
    <property type="molecule type" value="Genomic_DNA"/>
</dbReference>
<evidence type="ECO:0000313" key="1">
    <source>
        <dbReference type="EMBL" id="GIY91301.1"/>
    </source>
</evidence>
<organism evidence="1 2">
    <name type="scientific">Caerostris darwini</name>
    <dbReference type="NCBI Taxonomy" id="1538125"/>
    <lineage>
        <taxon>Eukaryota</taxon>
        <taxon>Metazoa</taxon>
        <taxon>Ecdysozoa</taxon>
        <taxon>Arthropoda</taxon>
        <taxon>Chelicerata</taxon>
        <taxon>Arachnida</taxon>
        <taxon>Araneae</taxon>
        <taxon>Araneomorphae</taxon>
        <taxon>Entelegynae</taxon>
        <taxon>Araneoidea</taxon>
        <taxon>Araneidae</taxon>
        <taxon>Caerostris</taxon>
    </lineage>
</organism>
<reference evidence="1 2" key="1">
    <citation type="submission" date="2021-06" db="EMBL/GenBank/DDBJ databases">
        <title>Caerostris darwini draft genome.</title>
        <authorList>
            <person name="Kono N."/>
            <person name="Arakawa K."/>
        </authorList>
    </citation>
    <scope>NUCLEOTIDE SEQUENCE [LARGE SCALE GENOMIC DNA]</scope>
</reference>
<protein>
    <submittedName>
        <fullName evidence="1">Uncharacterized protein</fullName>
    </submittedName>
</protein>
<dbReference type="AlphaFoldDB" id="A0AAV4X8Q7"/>
<gene>
    <name evidence="1" type="ORF">CDAR_371591</name>
</gene>
<accession>A0AAV4X8Q7</accession>